<keyword evidence="1" id="KW-0677">Repeat</keyword>
<dbReference type="PANTHER" id="PTHR23155:SF1188">
    <property type="entry name" value="OS11G0492300 PROTEIN"/>
    <property type="match status" value="1"/>
</dbReference>
<evidence type="ECO:0000256" key="2">
    <source>
        <dbReference type="ARBA" id="ARBA00022821"/>
    </source>
</evidence>
<keyword evidence="2" id="KW-0611">Plant defense</keyword>
<dbReference type="Pfam" id="PF23559">
    <property type="entry name" value="WHD_DRP"/>
    <property type="match status" value="1"/>
</dbReference>
<dbReference type="GO" id="GO:0098542">
    <property type="term" value="P:defense response to other organism"/>
    <property type="evidence" value="ECO:0007669"/>
    <property type="project" value="TreeGrafter"/>
</dbReference>
<dbReference type="AlphaFoldDB" id="A0A8B8KQX7"/>
<dbReference type="InterPro" id="IPR044974">
    <property type="entry name" value="Disease_R_plants"/>
</dbReference>
<evidence type="ECO:0000256" key="1">
    <source>
        <dbReference type="ARBA" id="ARBA00022737"/>
    </source>
</evidence>
<evidence type="ECO:0000259" key="4">
    <source>
        <dbReference type="Pfam" id="PF25019"/>
    </source>
</evidence>
<dbReference type="InterPro" id="IPR056789">
    <property type="entry name" value="LRR_R13L1-DRL21"/>
</dbReference>
<dbReference type="InterPro" id="IPR036388">
    <property type="entry name" value="WH-like_DNA-bd_sf"/>
</dbReference>
<dbReference type="FunFam" id="1.10.10.10:FF:000322">
    <property type="entry name" value="Probable disease resistance protein At1g63360"/>
    <property type="match status" value="1"/>
</dbReference>
<reference evidence="6" key="2">
    <citation type="submission" date="2025-08" db="UniProtKB">
        <authorList>
            <consortium name="RefSeq"/>
        </authorList>
    </citation>
    <scope>IDENTIFICATION</scope>
    <source>
        <tissue evidence="6">Young leaves</tissue>
    </source>
</reference>
<evidence type="ECO:0000313" key="5">
    <source>
        <dbReference type="Proteomes" id="UP000694853"/>
    </source>
</evidence>
<dbReference type="InterPro" id="IPR032675">
    <property type="entry name" value="LRR_dom_sf"/>
</dbReference>
<dbReference type="Pfam" id="PF25019">
    <property type="entry name" value="LRR_R13L1-DRL21"/>
    <property type="match status" value="1"/>
</dbReference>
<feature type="domain" description="R13L1/DRL21-like LRR repeat region" evidence="4">
    <location>
        <begin position="287"/>
        <end position="411"/>
    </location>
</feature>
<organism evidence="5 6">
    <name type="scientific">Abrus precatorius</name>
    <name type="common">Indian licorice</name>
    <name type="synonym">Glycine abrus</name>
    <dbReference type="NCBI Taxonomy" id="3816"/>
    <lineage>
        <taxon>Eukaryota</taxon>
        <taxon>Viridiplantae</taxon>
        <taxon>Streptophyta</taxon>
        <taxon>Embryophyta</taxon>
        <taxon>Tracheophyta</taxon>
        <taxon>Spermatophyta</taxon>
        <taxon>Magnoliopsida</taxon>
        <taxon>eudicotyledons</taxon>
        <taxon>Gunneridae</taxon>
        <taxon>Pentapetalae</taxon>
        <taxon>rosids</taxon>
        <taxon>fabids</taxon>
        <taxon>Fabales</taxon>
        <taxon>Fabaceae</taxon>
        <taxon>Papilionoideae</taxon>
        <taxon>50 kb inversion clade</taxon>
        <taxon>NPAAA clade</taxon>
        <taxon>indigoferoid/millettioid clade</taxon>
        <taxon>Abreae</taxon>
        <taxon>Abrus</taxon>
    </lineage>
</organism>
<gene>
    <name evidence="6" type="primary">LOC113858037</name>
</gene>
<dbReference type="Proteomes" id="UP000694853">
    <property type="component" value="Unplaced"/>
</dbReference>
<evidence type="ECO:0000259" key="3">
    <source>
        <dbReference type="Pfam" id="PF23559"/>
    </source>
</evidence>
<keyword evidence="5" id="KW-1185">Reference proteome</keyword>
<dbReference type="PANTHER" id="PTHR23155">
    <property type="entry name" value="DISEASE RESISTANCE PROTEIN RP"/>
    <property type="match status" value="1"/>
</dbReference>
<dbReference type="Gene3D" id="1.10.10.10">
    <property type="entry name" value="Winged helix-like DNA-binding domain superfamily/Winged helix DNA-binding domain"/>
    <property type="match status" value="1"/>
</dbReference>
<proteinExistence type="predicted"/>
<accession>A0A8B8KQX7</accession>
<dbReference type="InterPro" id="IPR058922">
    <property type="entry name" value="WHD_DRP"/>
</dbReference>
<dbReference type="GeneID" id="113858037"/>
<dbReference type="OrthoDB" id="1436067at2759"/>
<reference evidence="5" key="1">
    <citation type="journal article" date="2019" name="Toxins">
        <title>Detection of Abrin-Like and Prepropulchellin-Like Toxin Genes and Transcripts Using Whole Genome Sequencing and Full-Length Transcript Sequencing of Abrus precatorius.</title>
        <authorList>
            <person name="Hovde B.T."/>
            <person name="Daligault H.E."/>
            <person name="Hanschen E.R."/>
            <person name="Kunde Y.A."/>
            <person name="Johnson M.B."/>
            <person name="Starkenburg S.R."/>
            <person name="Johnson S.L."/>
        </authorList>
    </citation>
    <scope>NUCLEOTIDE SEQUENCE [LARGE SCALE GENOMIC DNA]</scope>
</reference>
<dbReference type="RefSeq" id="XP_027346245.1">
    <property type="nucleotide sequence ID" value="XM_027490444.1"/>
</dbReference>
<dbReference type="KEGG" id="aprc:113858037"/>
<dbReference type="SUPFAM" id="SSF52058">
    <property type="entry name" value="L domain-like"/>
    <property type="match status" value="1"/>
</dbReference>
<name>A0A8B8KQX7_ABRPR</name>
<feature type="domain" description="Disease resistance protein winged helix" evidence="3">
    <location>
        <begin position="24"/>
        <end position="96"/>
    </location>
</feature>
<evidence type="ECO:0000313" key="6">
    <source>
        <dbReference type="RefSeq" id="XP_027346245.1"/>
    </source>
</evidence>
<dbReference type="Gene3D" id="3.80.10.10">
    <property type="entry name" value="Ribonuclease Inhibitor"/>
    <property type="match status" value="1"/>
</dbReference>
<protein>
    <submittedName>
        <fullName evidence="6">Disease resistance protein RGA3</fullName>
    </submittedName>
</protein>
<sequence length="515" mass="60017">MPILKLSYQNLSPEMRQCFAYCSLYPKDSKIYKNELIQLWMAQGYLKCSTKKQHMEDVGNKFVKIFLMNSFFQEAEKGIYGEIISFKMHDLMHDLAMFVAGNDYCYLDSKAERVEGRPMHVSLESKAIHLLNSLDASRLRTLMLWSYTEENLSVVSNLKYLRILKMSPSSLCKLSSSVGRLKHLRYLDMSCKIYPYKERQISLPKSISNLIFLQTLKLYEWDKEFFHDSITKLVNLRCLDVGYLPTVTGRMTLEHEDGMVGLGKLSSLQFLSTFVVGNSQERKHGTLNELKDLNLRGHLEIKHLNWVREVALESQDVNLKEKSRLQSLHLNWSDEKESGIHNSDSLQLLESLQPHRNLKQLKVYGYPGVVFSDWLSFLTNIVDISLFYFHNCRYLPPLERLPYLKSLEIRSLYELECIYLEDGSAVTFPSLEILKLRFCPKLRGWWRRGDDINYSKDSHNLSIAPSFPRLSELQISYCPKLTCLPTFPNIKDLYLRDCGVEPYSNPPHSVYEKIM</sequence>